<evidence type="ECO:0000313" key="2">
    <source>
        <dbReference type="Proteomes" id="UP000308600"/>
    </source>
</evidence>
<protein>
    <submittedName>
        <fullName evidence="1">Uncharacterized protein</fullName>
    </submittedName>
</protein>
<evidence type="ECO:0000313" key="1">
    <source>
        <dbReference type="EMBL" id="TFK63949.1"/>
    </source>
</evidence>
<proteinExistence type="predicted"/>
<keyword evidence="2" id="KW-1185">Reference proteome</keyword>
<gene>
    <name evidence="1" type="ORF">BDN72DRAFT_963568</name>
</gene>
<organism evidence="1 2">
    <name type="scientific">Pluteus cervinus</name>
    <dbReference type="NCBI Taxonomy" id="181527"/>
    <lineage>
        <taxon>Eukaryota</taxon>
        <taxon>Fungi</taxon>
        <taxon>Dikarya</taxon>
        <taxon>Basidiomycota</taxon>
        <taxon>Agaricomycotina</taxon>
        <taxon>Agaricomycetes</taxon>
        <taxon>Agaricomycetidae</taxon>
        <taxon>Agaricales</taxon>
        <taxon>Pluteineae</taxon>
        <taxon>Pluteaceae</taxon>
        <taxon>Pluteus</taxon>
    </lineage>
</organism>
<accession>A0ACD3AF58</accession>
<reference evidence="1 2" key="1">
    <citation type="journal article" date="2019" name="Nat. Ecol. Evol.">
        <title>Megaphylogeny resolves global patterns of mushroom evolution.</title>
        <authorList>
            <person name="Varga T."/>
            <person name="Krizsan K."/>
            <person name="Foldi C."/>
            <person name="Dima B."/>
            <person name="Sanchez-Garcia M."/>
            <person name="Sanchez-Ramirez S."/>
            <person name="Szollosi G.J."/>
            <person name="Szarkandi J.G."/>
            <person name="Papp V."/>
            <person name="Albert L."/>
            <person name="Andreopoulos W."/>
            <person name="Angelini C."/>
            <person name="Antonin V."/>
            <person name="Barry K.W."/>
            <person name="Bougher N.L."/>
            <person name="Buchanan P."/>
            <person name="Buyck B."/>
            <person name="Bense V."/>
            <person name="Catcheside P."/>
            <person name="Chovatia M."/>
            <person name="Cooper J."/>
            <person name="Damon W."/>
            <person name="Desjardin D."/>
            <person name="Finy P."/>
            <person name="Geml J."/>
            <person name="Haridas S."/>
            <person name="Hughes K."/>
            <person name="Justo A."/>
            <person name="Karasinski D."/>
            <person name="Kautmanova I."/>
            <person name="Kiss B."/>
            <person name="Kocsube S."/>
            <person name="Kotiranta H."/>
            <person name="LaButti K.M."/>
            <person name="Lechner B.E."/>
            <person name="Liimatainen K."/>
            <person name="Lipzen A."/>
            <person name="Lukacs Z."/>
            <person name="Mihaltcheva S."/>
            <person name="Morgado L.N."/>
            <person name="Niskanen T."/>
            <person name="Noordeloos M.E."/>
            <person name="Ohm R.A."/>
            <person name="Ortiz-Santana B."/>
            <person name="Ovrebo C."/>
            <person name="Racz N."/>
            <person name="Riley R."/>
            <person name="Savchenko A."/>
            <person name="Shiryaev A."/>
            <person name="Soop K."/>
            <person name="Spirin V."/>
            <person name="Szebenyi C."/>
            <person name="Tomsovsky M."/>
            <person name="Tulloss R.E."/>
            <person name="Uehling J."/>
            <person name="Grigoriev I.V."/>
            <person name="Vagvolgyi C."/>
            <person name="Papp T."/>
            <person name="Martin F.M."/>
            <person name="Miettinen O."/>
            <person name="Hibbett D.S."/>
            <person name="Nagy L.G."/>
        </authorList>
    </citation>
    <scope>NUCLEOTIDE SEQUENCE [LARGE SCALE GENOMIC DNA]</scope>
    <source>
        <strain evidence="1 2">NL-1719</strain>
    </source>
</reference>
<dbReference type="EMBL" id="ML208496">
    <property type="protein sequence ID" value="TFK63949.1"/>
    <property type="molecule type" value="Genomic_DNA"/>
</dbReference>
<name>A0ACD3AF58_9AGAR</name>
<dbReference type="Proteomes" id="UP000308600">
    <property type="component" value="Unassembled WGS sequence"/>
</dbReference>
<sequence>MPVSYYQIGGWKPSINWFAYDDKKLAQRLMSSNSPLRETSTSGGQGPIRMILGIKRNGTSHLLIPERKAHDLARVNDKKIPTRPIPASNFESLSFIDLKSEDEVYDILSWLKPKSRKQGEDTDNSRANRHFSREGKQGINRGALEHGRVLYKCIHNDIVLHELGINNKHWLESLQVFSFTLNTIAVDERSSSERLSNPTIIDIGWAEASCHDLLGKPETCDHIIIHENSKLRARGEPKPFEYGPLQTLSKEQAQGAVRELAERWSNSPTILLVHHKKLTMNVLQNCGVKVQDWHSGIRDLFYPNTIYSANSRNRSRSPTRGQGSRQYSDRRPDPPLPVGSVYVIDVKSLFESLMETQVGSDTVPGIARELRFDVTEGYCAGNEAMLLIDIWRGIISGPPIDQQRMARKQQPDPTPAAPSSPPEQPPLNEDDEDFDPNDISLTPLAQPKQTAEPDMYDEAFESDDGRSDSSD</sequence>